<evidence type="ECO:0000313" key="4">
    <source>
        <dbReference type="Proteomes" id="UP001556040"/>
    </source>
</evidence>
<dbReference type="Pfam" id="PF00589">
    <property type="entry name" value="Phage_integrase"/>
    <property type="match status" value="1"/>
</dbReference>
<name>A0ABV3Q566_9BACL</name>
<protein>
    <submittedName>
        <fullName evidence="3">Tyrosine-type recombinase/integrase</fullName>
    </submittedName>
</protein>
<dbReference type="RefSeq" id="WP_367779910.1">
    <property type="nucleotide sequence ID" value="NZ_JBFMIA010000010.1"/>
</dbReference>
<dbReference type="SUPFAM" id="SSF56349">
    <property type="entry name" value="DNA breaking-rejoining enzymes"/>
    <property type="match status" value="1"/>
</dbReference>
<evidence type="ECO:0000256" key="1">
    <source>
        <dbReference type="ARBA" id="ARBA00023172"/>
    </source>
</evidence>
<keyword evidence="1" id="KW-0233">DNA recombination</keyword>
<dbReference type="InterPro" id="IPR013762">
    <property type="entry name" value="Integrase-like_cat_sf"/>
</dbReference>
<keyword evidence="4" id="KW-1185">Reference proteome</keyword>
<evidence type="ECO:0000313" key="3">
    <source>
        <dbReference type="EMBL" id="MEW9502419.1"/>
    </source>
</evidence>
<gene>
    <name evidence="3" type="ORF">AB1471_11510</name>
</gene>
<evidence type="ECO:0000259" key="2">
    <source>
        <dbReference type="Pfam" id="PF00589"/>
    </source>
</evidence>
<dbReference type="Proteomes" id="UP001556040">
    <property type="component" value="Unassembled WGS sequence"/>
</dbReference>
<comment type="caution">
    <text evidence="3">The sequence shown here is derived from an EMBL/GenBank/DDBJ whole genome shotgun (WGS) entry which is preliminary data.</text>
</comment>
<organism evidence="3 4">
    <name type="scientific">Jeotgalibacillus marinus</name>
    <dbReference type="NCBI Taxonomy" id="86667"/>
    <lineage>
        <taxon>Bacteria</taxon>
        <taxon>Bacillati</taxon>
        <taxon>Bacillota</taxon>
        <taxon>Bacilli</taxon>
        <taxon>Bacillales</taxon>
        <taxon>Caryophanaceae</taxon>
        <taxon>Jeotgalibacillus</taxon>
    </lineage>
</organism>
<dbReference type="EMBL" id="JBFMIA010000010">
    <property type="protein sequence ID" value="MEW9502419.1"/>
    <property type="molecule type" value="Genomic_DNA"/>
</dbReference>
<feature type="domain" description="Tyr recombinase" evidence="2">
    <location>
        <begin position="8"/>
        <end position="51"/>
    </location>
</feature>
<dbReference type="Gene3D" id="1.10.443.10">
    <property type="entry name" value="Intergrase catalytic core"/>
    <property type="match status" value="1"/>
</dbReference>
<dbReference type="InterPro" id="IPR011010">
    <property type="entry name" value="DNA_brk_join_enz"/>
</dbReference>
<dbReference type="InterPro" id="IPR002104">
    <property type="entry name" value="Integrase_catalytic"/>
</dbReference>
<proteinExistence type="predicted"/>
<reference evidence="3 4" key="1">
    <citation type="journal article" date="1979" name="Int. J. Syst. Evol. Microbiol.">
        <title>Bacillus globisporus subsp. marinus subsp. nov.</title>
        <authorList>
            <person name="Liu H."/>
        </authorList>
    </citation>
    <scope>NUCLEOTIDE SEQUENCE [LARGE SCALE GENOMIC DNA]</scope>
    <source>
        <strain evidence="3 4">DSM 1297</strain>
    </source>
</reference>
<accession>A0ABV3Q566</accession>
<sequence>MAAYDCIRKESLKRQQAYRVINEAARAVGIKERIGTHTLRRTFGYPLINQELTSLFFKSYLTIPHQALR</sequence>